<name>A0A1U7NQ91_9FIRM</name>
<dbReference type="OrthoDB" id="1652509at2"/>
<dbReference type="AlphaFoldDB" id="A0A1U7NQ91"/>
<evidence type="ECO:0000313" key="1">
    <source>
        <dbReference type="EMBL" id="OLU47780.1"/>
    </source>
</evidence>
<dbReference type="GeneID" id="78274629"/>
<dbReference type="STRING" id="1862672.BO225_01535"/>
<dbReference type="Proteomes" id="UP000186705">
    <property type="component" value="Unassembled WGS sequence"/>
</dbReference>
<organism evidence="1 2">
    <name type="scientific">Dubosiella newyorkensis</name>
    <dbReference type="NCBI Taxonomy" id="1862672"/>
    <lineage>
        <taxon>Bacteria</taxon>
        <taxon>Bacillati</taxon>
        <taxon>Bacillota</taxon>
        <taxon>Erysipelotrichia</taxon>
        <taxon>Erysipelotrichales</taxon>
        <taxon>Erysipelotrichaceae</taxon>
        <taxon>Dubosiella</taxon>
    </lineage>
</organism>
<reference evidence="1 2" key="1">
    <citation type="submission" date="2016-11" db="EMBL/GenBank/DDBJ databases">
        <title>Description of two novel members of the family Erysipelotrichaceae: Ileibacterium lipovorans gen. nov., sp. nov. and Dubosiella newyorkensis, gen. nov., sp. nov.</title>
        <authorList>
            <person name="Cox L.M."/>
            <person name="Sohn J."/>
            <person name="Tyrrell K.L."/>
            <person name="Citron D.M."/>
            <person name="Lawson P.A."/>
            <person name="Patel N.B."/>
            <person name="Iizumi T."/>
            <person name="Perez-Perez G.I."/>
            <person name="Goldstein E.J."/>
            <person name="Blaser M.J."/>
        </authorList>
    </citation>
    <scope>NUCLEOTIDE SEQUENCE [LARGE SCALE GENOMIC DNA]</scope>
    <source>
        <strain evidence="1 2">NYU-BL-A4</strain>
    </source>
</reference>
<proteinExistence type="predicted"/>
<dbReference type="RefSeq" id="WP_076340526.1">
    <property type="nucleotide sequence ID" value="NZ_CAJTMI010000015.1"/>
</dbReference>
<keyword evidence="2" id="KW-1185">Reference proteome</keyword>
<comment type="caution">
    <text evidence="1">The sequence shown here is derived from an EMBL/GenBank/DDBJ whole genome shotgun (WGS) entry which is preliminary data.</text>
</comment>
<sequence length="173" mass="20367">MEKKYYNITLLSGLCEEEDGTITATLEKEQDTTDIYEAITIFQNWMSETYEGGTLILDEVFAQIDEEGNTLKESKPRNTIIEYNRSDIENQAFTFDIWSQILFQNSKYYNMKEICKLANVSYSSYRNFKSTGHYMSQEAQKRILKAMAYVGNQCWNDKLIHELEDIEHKLLHH</sequence>
<protein>
    <submittedName>
        <fullName evidence="1">Uncharacterized protein</fullName>
    </submittedName>
</protein>
<dbReference type="EMBL" id="MPKA01000042">
    <property type="protein sequence ID" value="OLU47780.1"/>
    <property type="molecule type" value="Genomic_DNA"/>
</dbReference>
<gene>
    <name evidence="1" type="ORF">BO225_01535</name>
</gene>
<evidence type="ECO:0000313" key="2">
    <source>
        <dbReference type="Proteomes" id="UP000186705"/>
    </source>
</evidence>
<accession>A0A1U7NQ91</accession>